<feature type="domain" description="SCP" evidence="1">
    <location>
        <begin position="76"/>
        <end position="189"/>
    </location>
</feature>
<sequence length="263" mass="29226">MLNTALAAATHGSSAEWKSFSVKKATFDAAGKLSGELIITLNGESLSLKFSNTIPKLAARKMPSEISVNKQEWEILRLTNIERYNNGQKILTMTGTLQDSANIREPEVITKFSHTRPNGKSCFSVFDSKYKHLRKAENLGRYLNTPAETVKAWMKSKGHRANILTAAHDYLGVGYTKDSLRRSYWVQMFVDDAASIVSVTTSTGSTTFANVDEMQREYFICKDSNGMVSYAPIDITTMTKKGKTYTATGLRTKNPIVLKVKSN</sequence>
<reference evidence="2 3" key="1">
    <citation type="submission" date="2019-08" db="EMBL/GenBank/DDBJ databases">
        <title>In-depth cultivation of the pig gut microbiome towards novel bacterial diversity and tailored functional studies.</title>
        <authorList>
            <person name="Wylensek D."/>
            <person name="Hitch T.C.A."/>
            <person name="Clavel T."/>
        </authorList>
    </citation>
    <scope>NUCLEOTIDE SEQUENCE [LARGE SCALE GENOMIC DNA]</scope>
    <source>
        <strain evidence="2 3">WCA-693-APC-MOT-I</strain>
    </source>
</reference>
<dbReference type="InterPro" id="IPR035940">
    <property type="entry name" value="CAP_sf"/>
</dbReference>
<proteinExistence type="predicted"/>
<comment type="caution">
    <text evidence="2">The sequence shown here is derived from an EMBL/GenBank/DDBJ whole genome shotgun (WGS) entry which is preliminary data.</text>
</comment>
<evidence type="ECO:0000313" key="2">
    <source>
        <dbReference type="EMBL" id="MSS65042.1"/>
    </source>
</evidence>
<dbReference type="Gene3D" id="3.40.33.10">
    <property type="entry name" value="CAP"/>
    <property type="match status" value="1"/>
</dbReference>
<protein>
    <recommendedName>
        <fullName evidence="1">SCP domain-containing protein</fullName>
    </recommendedName>
</protein>
<dbReference type="CDD" id="cd05379">
    <property type="entry name" value="CAP_bacterial"/>
    <property type="match status" value="1"/>
</dbReference>
<name>A0A6L5Y227_9FIRM</name>
<evidence type="ECO:0000313" key="3">
    <source>
        <dbReference type="Proteomes" id="UP000482209"/>
    </source>
</evidence>
<dbReference type="RefSeq" id="WP_154520385.1">
    <property type="nucleotide sequence ID" value="NZ_VUMT01000057.1"/>
</dbReference>
<keyword evidence="3" id="KW-1185">Reference proteome</keyword>
<organism evidence="2 3">
    <name type="scientific">Velocimicrobium porci</name>
    <dbReference type="NCBI Taxonomy" id="2606634"/>
    <lineage>
        <taxon>Bacteria</taxon>
        <taxon>Bacillati</taxon>
        <taxon>Bacillota</taxon>
        <taxon>Clostridia</taxon>
        <taxon>Lachnospirales</taxon>
        <taxon>Lachnospiraceae</taxon>
        <taxon>Velocimicrobium</taxon>
    </lineage>
</organism>
<dbReference type="SUPFAM" id="SSF55797">
    <property type="entry name" value="PR-1-like"/>
    <property type="match status" value="1"/>
</dbReference>
<dbReference type="Pfam" id="PF00188">
    <property type="entry name" value="CAP"/>
    <property type="match status" value="1"/>
</dbReference>
<gene>
    <name evidence="2" type="ORF">FYJ58_14410</name>
</gene>
<dbReference type="PANTHER" id="PTHR31157:SF1">
    <property type="entry name" value="SCP DOMAIN-CONTAINING PROTEIN"/>
    <property type="match status" value="1"/>
</dbReference>
<dbReference type="PANTHER" id="PTHR31157">
    <property type="entry name" value="SCP DOMAIN-CONTAINING PROTEIN"/>
    <property type="match status" value="1"/>
</dbReference>
<evidence type="ECO:0000259" key="1">
    <source>
        <dbReference type="Pfam" id="PF00188"/>
    </source>
</evidence>
<dbReference type="Proteomes" id="UP000482209">
    <property type="component" value="Unassembled WGS sequence"/>
</dbReference>
<dbReference type="AlphaFoldDB" id="A0A6L5Y227"/>
<dbReference type="EMBL" id="VUMT01000057">
    <property type="protein sequence ID" value="MSS65042.1"/>
    <property type="molecule type" value="Genomic_DNA"/>
</dbReference>
<accession>A0A6L5Y227</accession>
<dbReference type="InterPro" id="IPR014044">
    <property type="entry name" value="CAP_dom"/>
</dbReference>